<evidence type="ECO:0000256" key="4">
    <source>
        <dbReference type="ARBA" id="ARBA00023319"/>
    </source>
</evidence>
<evidence type="ECO:0000313" key="7">
    <source>
        <dbReference type="ZFIN" id="ZDB-GENE-131127-642"/>
    </source>
</evidence>
<keyword evidence="4" id="KW-0393">Immunoglobulin domain</keyword>
<dbReference type="Proteomes" id="UP000000437">
    <property type="component" value="Chromosome 16"/>
</dbReference>
<evidence type="ECO:0000313" key="5">
    <source>
        <dbReference type="Proteomes" id="UP000000437"/>
    </source>
</evidence>
<keyword evidence="5" id="KW-1185">Reference proteome</keyword>
<dbReference type="ZFIN" id="ZDB-GENE-131127-642">
    <property type="gene designation" value="si:dkeyp-97a10.3"/>
</dbReference>
<dbReference type="AlphaFoldDB" id="A0A8M3AJI1"/>
<dbReference type="GeneID" id="100334925"/>
<organism evidence="5 6">
    <name type="scientific">Danio rerio</name>
    <name type="common">Zebrafish</name>
    <name type="synonym">Brachydanio rerio</name>
    <dbReference type="NCBI Taxonomy" id="7955"/>
    <lineage>
        <taxon>Eukaryota</taxon>
        <taxon>Metazoa</taxon>
        <taxon>Chordata</taxon>
        <taxon>Craniata</taxon>
        <taxon>Vertebrata</taxon>
        <taxon>Euteleostomi</taxon>
        <taxon>Actinopterygii</taxon>
        <taxon>Neopterygii</taxon>
        <taxon>Teleostei</taxon>
        <taxon>Ostariophysi</taxon>
        <taxon>Cypriniformes</taxon>
        <taxon>Danionidae</taxon>
        <taxon>Danioninae</taxon>
        <taxon>Danio</taxon>
    </lineage>
</organism>
<dbReference type="InterPro" id="IPR036179">
    <property type="entry name" value="Ig-like_dom_sf"/>
</dbReference>
<dbReference type="GlyGen" id="A0A8M3AJI1">
    <property type="glycosylation" value="1 site"/>
</dbReference>
<evidence type="ECO:0000256" key="3">
    <source>
        <dbReference type="ARBA" id="ARBA00023180"/>
    </source>
</evidence>
<keyword evidence="2" id="KW-1015">Disulfide bond</keyword>
<dbReference type="SUPFAM" id="SSF48726">
    <property type="entry name" value="Immunoglobulin"/>
    <property type="match status" value="3"/>
</dbReference>
<dbReference type="InterPro" id="IPR007110">
    <property type="entry name" value="Ig-like_dom"/>
</dbReference>
<accession>A0A8M3AJI1</accession>
<evidence type="ECO:0000313" key="6">
    <source>
        <dbReference type="RefSeq" id="XP_009290975.2"/>
    </source>
</evidence>
<dbReference type="AGR" id="ZFIN:ZDB-GENE-131127-642"/>
<dbReference type="InterPro" id="IPR013098">
    <property type="entry name" value="Ig_I-set"/>
</dbReference>
<evidence type="ECO:0000256" key="2">
    <source>
        <dbReference type="ARBA" id="ARBA00023157"/>
    </source>
</evidence>
<sequence>MNALLHPFVVLSLTSFPLAVVCLSPVSVQCSTSPLLVASGTNAVFTVQTVPNVPLIRWTDSAATTLAMWVNGGPVLMPVQQFQGRITISATQFTISSCQISDSGNYSVSVEPSSTSGLSVNTCSVQLKVFDAVSGVSLSLPSLPLEGGNVSVSCSWTAGSQVSVVWGKAGAPLSSDSHISISSGSLLINSASRQDSGQYSCTVSNPVSAQTAKGNLNIYYGPDSPQLTKSSNQCVGGGDATVGQSVLLSCTSASLPPASFTWQINGQTVSSSQSASGSLTLQIFSTNQSGSYVCTAHNGITGGASSQQINLAIVGTCLSAGAVAGIVVGCFVALLIIIIVIIVLLRQRNVDRRLKNNIELQKTNPNEGMTIANRALVNENHPDPTLHSSLPQNVTNHNNGNISTMAQNVARNSLHHNGHLNTDEFQHNFSAVPDNGHQISNNSTNPNNDPPRSFPQHTPNIVIQTGNSQPVHVSLNALPHTDQFNTQPQTVHVNLNTYPPDAQQTAWQHADQRELHSQHMNANPPHTGLQNSNQHNNLMQTNAIHQPTNSSHRNHSQSALQNSRSGNQTINNASANGSQQTNSLIQTGYSHHSNQTNANRRNANLQSTREEQTGRSNRYRTNNQFENTNTNLQQIPWDRLRGTPAYPNQEVESSDSSESSDWMPRPPQQANRRGRSTQRQHETELSSRSTQAASSPQRRDMHRPAMHSQSQNDPDLWSQVVEQMQVQSPRHALPQTESSRGQNPIPIGQPLGTTIPQTYPQRHHEAELSNRATQVAASPERRDLQRPIIHNQSQMDPNLFSQVQSQIPRHALPQTEISRVQNPIPIGQPRGTAIPQTHPQTQTTTRTQEVTAQPVVSLTEAALRQHTAQTINTFANRNQQTQAALQNPGPPQPVPQVNKAGKRAPTPPRVLRPAEFQTLPRERTQKVQPVRVQHQHRSPNTHRQTHIRHISPQRMPGMHHMHGHPMHMQQVHRGRPRR</sequence>
<dbReference type="InterPro" id="IPR003598">
    <property type="entry name" value="Ig_sub2"/>
</dbReference>
<dbReference type="SMART" id="SM00408">
    <property type="entry name" value="IGc2"/>
    <property type="match status" value="2"/>
</dbReference>
<name>A0A8M3AJI1_DANRE</name>
<proteinExistence type="predicted"/>
<dbReference type="InterPro" id="IPR003599">
    <property type="entry name" value="Ig_sub"/>
</dbReference>
<dbReference type="KEGG" id="dre:100334925"/>
<evidence type="ECO:0000256" key="1">
    <source>
        <dbReference type="ARBA" id="ARBA00022729"/>
    </source>
</evidence>
<keyword evidence="1" id="KW-0732">Signal</keyword>
<keyword evidence="3" id="KW-0325">Glycoprotein</keyword>
<reference evidence="6" key="1">
    <citation type="submission" date="2025-08" db="UniProtKB">
        <authorList>
            <consortium name="RefSeq"/>
        </authorList>
    </citation>
    <scope>IDENTIFICATION</scope>
    <source>
        <strain evidence="6">Tuebingen</strain>
        <tissue evidence="6">Fibroblasts and whole tissue</tissue>
    </source>
</reference>
<dbReference type="Pfam" id="PF13927">
    <property type="entry name" value="Ig_3"/>
    <property type="match status" value="1"/>
</dbReference>
<dbReference type="InterPro" id="IPR052598">
    <property type="entry name" value="IgSF_CEA-related"/>
</dbReference>
<dbReference type="OrthoDB" id="5969816at2759"/>
<dbReference type="CDD" id="cd00096">
    <property type="entry name" value="Ig"/>
    <property type="match status" value="2"/>
</dbReference>
<dbReference type="RefSeq" id="XP_009290975.2">
    <property type="nucleotide sequence ID" value="XM_009292700.5"/>
</dbReference>
<dbReference type="SMART" id="SM00409">
    <property type="entry name" value="IG"/>
    <property type="match status" value="3"/>
</dbReference>
<gene>
    <name evidence="6 7" type="primary">si:dkeyp-97a10.3</name>
</gene>
<dbReference type="PANTHER" id="PTHR44337:SF22">
    <property type="entry name" value="HEPACAM FAMILY MEMBER 2-LIKE"/>
    <property type="match status" value="1"/>
</dbReference>
<dbReference type="FunCoup" id="A0A8M3AJI1">
    <property type="interactions" value="81"/>
</dbReference>
<dbReference type="Gene3D" id="2.60.40.10">
    <property type="entry name" value="Immunoglobulins"/>
    <property type="match status" value="3"/>
</dbReference>
<dbReference type="PROSITE" id="PS50835">
    <property type="entry name" value="IG_LIKE"/>
    <property type="match status" value="2"/>
</dbReference>
<dbReference type="FunFam" id="2.60.40.10:FF:003377">
    <property type="entry name" value="Adhesion G protein-coupled receptor L3"/>
    <property type="match status" value="1"/>
</dbReference>
<dbReference type="InterPro" id="IPR013783">
    <property type="entry name" value="Ig-like_fold"/>
</dbReference>
<dbReference type="PANTHER" id="PTHR44337">
    <property type="entry name" value="CARCINOEMBRYONIC ANTIGEN-RELATED CELL ADHESION MOLECULE 8"/>
    <property type="match status" value="1"/>
</dbReference>
<dbReference type="Pfam" id="PF07679">
    <property type="entry name" value="I-set"/>
    <property type="match status" value="1"/>
</dbReference>
<protein>
    <submittedName>
        <fullName evidence="6">Uncharacterized protein si:dkeyp-97a10.3</fullName>
    </submittedName>
</protein>